<sequence length="727" mass="80142">MRSQEESLAATSTAVSSSAPRLLQPGRNCWRVEHAHRFSMLVDAAAYFKAVRAALREARHSIFILSWDIDSRTLLLPEGANDGFPEPLGDFLHEVVAANPGLHAYVLNWDFAMLYALEREWLPVYKMGWRTDRRLAFFMDGHHPIGASHHQKIVVIDDKLAFVGGLDLTRSRWDTPEHACHLPLRRGIDGRTYGPFHDVQSMVDGNAARALADLCRVRWQHATGHWPATAPHSECDPWPHDVTPDLTNIDIAIARTEPAYEGRPGVFEVRQLYLDAIAAARRDLFFENQYFTSAVISNALAARLAETEGPEVAVISPRTQSGWLEEATMGVLRARLHRRLQEADAHGRYRLYCPHIPDLDQGCLNVHSKVFAMDDDVFCVGSANLSNRSMVFDTECNLAFEAYGSDAEKERIRHAIARLRSRLLAEHLDTTPDIVMDCARQHGGLHQTIAALQGPARSLHAMDPQITPELDALIPEQAIFDPEQPIDADELVSQFVPEEAKPAPRRLLGLGALAVVLVLLAVAWRWTPLREYANLDSLVGFARGLDDLPFTPLAVVASYVIAGLVMMPVSLMIAVTGVVFGPVAGASYAIAGSLLSAAATYGIGWRLGRETVRRLVGARVNRLSQRIARRGIVAMIIVRMLPIAPFTLVNLVAGASHISFRDFMIGTLLGMLPGIVVMVTFVHYLAEAVRTPSMGSIAVLGAVVLLLVGFAMLLQRLFAGRRSVEAK</sequence>
<dbReference type="Proteomes" id="UP000285190">
    <property type="component" value="Unassembled WGS sequence"/>
</dbReference>
<protein>
    <recommendedName>
        <fullName evidence="6">PLD phosphodiesterase domain-containing protein</fullName>
    </recommendedName>
</protein>
<dbReference type="RefSeq" id="WP_119738392.1">
    <property type="nucleotide sequence ID" value="NZ_QYUN01000002.1"/>
</dbReference>
<evidence type="ECO:0000313" key="7">
    <source>
        <dbReference type="EMBL" id="RJG06110.1"/>
    </source>
</evidence>
<comment type="catalytic activity">
    <reaction evidence="1">
        <text>a 1,2-diacyl-sn-glycero-3-phosphocholine + H2O = a 1,2-diacyl-sn-glycero-3-phosphate + choline + H(+)</text>
        <dbReference type="Rhea" id="RHEA:14445"/>
        <dbReference type="ChEBI" id="CHEBI:15354"/>
        <dbReference type="ChEBI" id="CHEBI:15377"/>
        <dbReference type="ChEBI" id="CHEBI:15378"/>
        <dbReference type="ChEBI" id="CHEBI:57643"/>
        <dbReference type="ChEBI" id="CHEBI:58608"/>
        <dbReference type="EC" id="3.1.4.4"/>
    </reaction>
</comment>
<dbReference type="InterPro" id="IPR015679">
    <property type="entry name" value="PLipase_D_fam"/>
</dbReference>
<dbReference type="PANTHER" id="PTHR18896">
    <property type="entry name" value="PHOSPHOLIPASE D"/>
    <property type="match status" value="1"/>
</dbReference>
<dbReference type="SUPFAM" id="SSF56024">
    <property type="entry name" value="Phospholipase D/nuclease"/>
    <property type="match status" value="2"/>
</dbReference>
<dbReference type="InterPro" id="IPR032816">
    <property type="entry name" value="VTT_dom"/>
</dbReference>
<feature type="transmembrane region" description="Helical" evidence="5">
    <location>
        <begin position="697"/>
        <end position="718"/>
    </location>
</feature>
<dbReference type="AlphaFoldDB" id="A0A418X0U0"/>
<dbReference type="PROSITE" id="PS50035">
    <property type="entry name" value="PLD"/>
    <property type="match status" value="2"/>
</dbReference>
<dbReference type="Pfam" id="PF13091">
    <property type="entry name" value="PLDc_2"/>
    <property type="match status" value="1"/>
</dbReference>
<dbReference type="GO" id="GO:0004630">
    <property type="term" value="F:phospholipase D activity"/>
    <property type="evidence" value="ECO:0007669"/>
    <property type="project" value="UniProtKB-EC"/>
</dbReference>
<keyword evidence="3" id="KW-0378">Hydrolase</keyword>
<organism evidence="7 8">
    <name type="scientific">Noviherbaspirillum cavernae</name>
    <dbReference type="NCBI Taxonomy" id="2320862"/>
    <lineage>
        <taxon>Bacteria</taxon>
        <taxon>Pseudomonadati</taxon>
        <taxon>Pseudomonadota</taxon>
        <taxon>Betaproteobacteria</taxon>
        <taxon>Burkholderiales</taxon>
        <taxon>Oxalobacteraceae</taxon>
        <taxon>Noviherbaspirillum</taxon>
    </lineage>
</organism>
<evidence type="ECO:0000313" key="8">
    <source>
        <dbReference type="Proteomes" id="UP000285190"/>
    </source>
</evidence>
<feature type="transmembrane region" description="Helical" evidence="5">
    <location>
        <begin position="548"/>
        <end position="580"/>
    </location>
</feature>
<gene>
    <name evidence="7" type="ORF">D3870_08920</name>
</gene>
<keyword evidence="2" id="KW-0677">Repeat</keyword>
<keyword evidence="5" id="KW-0472">Membrane</keyword>
<feature type="domain" description="PLD phosphodiesterase" evidence="6">
    <location>
        <begin position="145"/>
        <end position="172"/>
    </location>
</feature>
<feature type="transmembrane region" description="Helical" evidence="5">
    <location>
        <begin position="507"/>
        <end position="527"/>
    </location>
</feature>
<proteinExistence type="predicted"/>
<dbReference type="GO" id="GO:0009395">
    <property type="term" value="P:phospholipid catabolic process"/>
    <property type="evidence" value="ECO:0007669"/>
    <property type="project" value="TreeGrafter"/>
</dbReference>
<feature type="transmembrane region" description="Helical" evidence="5">
    <location>
        <begin position="586"/>
        <end position="607"/>
    </location>
</feature>
<evidence type="ECO:0000256" key="3">
    <source>
        <dbReference type="ARBA" id="ARBA00022801"/>
    </source>
</evidence>
<evidence type="ECO:0000256" key="4">
    <source>
        <dbReference type="ARBA" id="ARBA00023098"/>
    </source>
</evidence>
<name>A0A418X0U0_9BURK</name>
<dbReference type="CDD" id="cd09140">
    <property type="entry name" value="PLDc_vPLD1_2_like_bac_1"/>
    <property type="match status" value="1"/>
</dbReference>
<dbReference type="Pfam" id="PF00614">
    <property type="entry name" value="PLDc"/>
    <property type="match status" value="1"/>
</dbReference>
<dbReference type="EMBL" id="QYUN01000002">
    <property type="protein sequence ID" value="RJG06110.1"/>
    <property type="molecule type" value="Genomic_DNA"/>
</dbReference>
<reference evidence="7 8" key="1">
    <citation type="submission" date="2018-09" db="EMBL/GenBank/DDBJ databases">
        <authorList>
            <person name="Zhu H."/>
        </authorList>
    </citation>
    <scope>NUCLEOTIDE SEQUENCE [LARGE SCALE GENOMIC DNA]</scope>
    <source>
        <strain evidence="7 8">K2R10-39</strain>
    </source>
</reference>
<keyword evidence="8" id="KW-1185">Reference proteome</keyword>
<keyword evidence="5" id="KW-0812">Transmembrane</keyword>
<evidence type="ECO:0000256" key="5">
    <source>
        <dbReference type="SAM" id="Phobius"/>
    </source>
</evidence>
<dbReference type="PANTHER" id="PTHR18896:SF76">
    <property type="entry name" value="PHOSPHOLIPASE"/>
    <property type="match status" value="1"/>
</dbReference>
<dbReference type="Gene3D" id="3.30.870.10">
    <property type="entry name" value="Endonuclease Chain A"/>
    <property type="match status" value="2"/>
</dbReference>
<dbReference type="Pfam" id="PF09335">
    <property type="entry name" value="VTT_dom"/>
    <property type="match status" value="1"/>
</dbReference>
<evidence type="ECO:0000259" key="6">
    <source>
        <dbReference type="PROSITE" id="PS50035"/>
    </source>
</evidence>
<dbReference type="OrthoDB" id="8828485at2"/>
<accession>A0A418X0U0</accession>
<keyword evidence="4" id="KW-0443">Lipid metabolism</keyword>
<feature type="transmembrane region" description="Helical" evidence="5">
    <location>
        <begin position="663"/>
        <end position="685"/>
    </location>
</feature>
<feature type="transmembrane region" description="Helical" evidence="5">
    <location>
        <begin position="627"/>
        <end position="651"/>
    </location>
</feature>
<keyword evidence="5" id="KW-1133">Transmembrane helix</keyword>
<comment type="caution">
    <text evidence="7">The sequence shown here is derived from an EMBL/GenBank/DDBJ whole genome shotgun (WGS) entry which is preliminary data.</text>
</comment>
<evidence type="ECO:0000256" key="2">
    <source>
        <dbReference type="ARBA" id="ARBA00022737"/>
    </source>
</evidence>
<dbReference type="InterPro" id="IPR001736">
    <property type="entry name" value="PLipase_D/transphosphatidylase"/>
</dbReference>
<dbReference type="SMART" id="SM00155">
    <property type="entry name" value="PLDc"/>
    <property type="match status" value="2"/>
</dbReference>
<feature type="domain" description="PLD phosphodiesterase" evidence="6">
    <location>
        <begin position="367"/>
        <end position="389"/>
    </location>
</feature>
<dbReference type="InterPro" id="IPR025202">
    <property type="entry name" value="PLD-like_dom"/>
</dbReference>
<evidence type="ECO:0000256" key="1">
    <source>
        <dbReference type="ARBA" id="ARBA00000798"/>
    </source>
</evidence>
<dbReference type="CDD" id="cd09143">
    <property type="entry name" value="PLDc_vPLD1_2_like_bac_2"/>
    <property type="match status" value="1"/>
</dbReference>